<dbReference type="AlphaFoldDB" id="N1NYQ6"/>
<proteinExistence type="predicted"/>
<dbReference type="GO" id="GO:0005737">
    <property type="term" value="C:cytoplasm"/>
    <property type="evidence" value="ECO:0007669"/>
    <property type="project" value="TreeGrafter"/>
</dbReference>
<dbReference type="HOGENOM" id="CLU_048479_1_1_1"/>
<sequence>MYSMDEKVELILVPCHSIWKSSSHPSDNSVNLGQLPEYWHLAPFQYEGNDHLAFIKHGLTAIKLLLQRFDTATVIFSGSQTKKEAGAISEAQSYYFLFEKLIRYVMSNDNIDVPNFDNELRLLLKEVKNLLSSQNVNVDELFYGGSITTEEFSLDSFDNLIYSIYRFEEVNKKFPQKITIIGFAFKMPRFISCHAKAIDYPQSNITYIGIDPKPANYNQTQLSKYYDDLVQMEDKNALSLFSSDWYATKDRLLTKKRSRNPFNRTAPYAQNIFCKENGKRIEGIEDDEEYFETKIKCKMPWSSPRQ</sequence>
<accession>N1NYQ6</accession>
<protein>
    <recommendedName>
        <fullName evidence="2">YOR238W-like protein</fullName>
    </recommendedName>
</protein>
<dbReference type="OrthoDB" id="4347at2759"/>
<dbReference type="PANTHER" id="PTHR28110">
    <property type="entry name" value="TRANSMEMBRANE PROTEIN"/>
    <property type="match status" value="1"/>
</dbReference>
<organism evidence="1">
    <name type="scientific">Saccharomyces cerevisiae (strain CEN.PK113-7D)</name>
    <name type="common">Baker's yeast</name>
    <dbReference type="NCBI Taxonomy" id="889517"/>
    <lineage>
        <taxon>Eukaryota</taxon>
        <taxon>Fungi</taxon>
        <taxon>Dikarya</taxon>
        <taxon>Ascomycota</taxon>
        <taxon>Saccharomycotina</taxon>
        <taxon>Saccharomycetes</taxon>
        <taxon>Saccharomycetales</taxon>
        <taxon>Saccharomycetaceae</taxon>
        <taxon>Saccharomyces</taxon>
    </lineage>
</organism>
<name>N1NYQ6_YEASC</name>
<evidence type="ECO:0008006" key="2">
    <source>
        <dbReference type="Google" id="ProtNLM"/>
    </source>
</evidence>
<evidence type="ECO:0000313" key="1">
    <source>
        <dbReference type="EMBL" id="EIW07667.1"/>
    </source>
</evidence>
<dbReference type="PANTHER" id="PTHR28110:SF1">
    <property type="entry name" value="TRANSMEMBRANE PROTEIN"/>
    <property type="match status" value="1"/>
</dbReference>
<dbReference type="InterPro" id="IPR055323">
    <property type="entry name" value="C57A10.07/YOR238W"/>
</dbReference>
<dbReference type="Proteomes" id="UP000013192">
    <property type="component" value="Chromosome XV"/>
</dbReference>
<dbReference type="EMBL" id="CM001536">
    <property type="protein sequence ID" value="EIW07667.1"/>
    <property type="molecule type" value="Genomic_DNA"/>
</dbReference>
<gene>
    <name evidence="1" type="ORF">CENPK1137D_2254</name>
</gene>
<reference evidence="1" key="1">
    <citation type="submission" date="2012-03" db="EMBL/GenBank/DDBJ databases">
        <title>De novo sequencing, assembly and analysis of the genome of the laboratory strain Saccharomyces cerevisiae CEN.PK113-7D, a model for modern industrial biotechnology.</title>
        <authorList>
            <person name="Nijkamp J.F."/>
            <person name="van den Broek M.A."/>
            <person name="Datema E."/>
            <person name="de Kok S."/>
            <person name="Bosman L."/>
            <person name="Luttink M.A."/>
            <person name="Daran-Lapujade P."/>
            <person name="Vongsangnak W."/>
            <person name="Nielsen J."/>
            <person name="Heijne W.H.M."/>
            <person name="Klaassen P."/>
            <person name="Platt D."/>
            <person name="Paddon C.J."/>
            <person name="Koetter P."/>
            <person name="van Ham R.C."/>
            <person name="Reinders M.J.T."/>
            <person name="Pronk J.T."/>
            <person name="de Ridder D."/>
            <person name="Daran J.-M."/>
        </authorList>
    </citation>
    <scope>NUCLEOTIDE SEQUENCE</scope>
    <source>
        <strain evidence="1">CEN.PK113-7D</strain>
    </source>
</reference>